<accession>A0ABC9XX34</accession>
<evidence type="ECO:0000259" key="8">
    <source>
        <dbReference type="PROSITE" id="PS50845"/>
    </source>
</evidence>
<reference evidence="9 10" key="1">
    <citation type="submission" date="2024-06" db="EMBL/GenBank/DDBJ databases">
        <title>The draft genome of Grus japonensis, version 3.</title>
        <authorList>
            <person name="Nabeshima K."/>
            <person name="Suzuki S."/>
            <person name="Onuma M."/>
        </authorList>
    </citation>
    <scope>NUCLEOTIDE SEQUENCE [LARGE SCALE GENOMIC DNA]</scope>
    <source>
        <strain evidence="9 10">451A</strain>
    </source>
</reference>
<dbReference type="PROSITE" id="PS50845">
    <property type="entry name" value="RETICULON"/>
    <property type="match status" value="1"/>
</dbReference>
<feature type="compositionally biased region" description="Low complexity" evidence="7">
    <location>
        <begin position="13"/>
        <end position="24"/>
    </location>
</feature>
<dbReference type="PANTHER" id="PTHR45799">
    <property type="entry name" value="RETICULON-LIKE PROTEIN"/>
    <property type="match status" value="1"/>
</dbReference>
<dbReference type="InterPro" id="IPR046964">
    <property type="entry name" value="RTN1-4"/>
</dbReference>
<dbReference type="PANTHER" id="PTHR45799:SF7">
    <property type="entry name" value="RETICULON"/>
    <property type="match status" value="1"/>
</dbReference>
<keyword evidence="2 6" id="KW-0812">Transmembrane</keyword>
<evidence type="ECO:0000256" key="6">
    <source>
        <dbReference type="RuleBase" id="RU210713"/>
    </source>
</evidence>
<feature type="domain" description="Reticulon" evidence="8">
    <location>
        <begin position="209"/>
        <end position="396"/>
    </location>
</feature>
<protein>
    <recommendedName>
        <fullName evidence="6">Reticulon</fullName>
    </recommendedName>
</protein>
<feature type="transmembrane region" description="Helical" evidence="6">
    <location>
        <begin position="244"/>
        <end position="261"/>
    </location>
</feature>
<evidence type="ECO:0000256" key="7">
    <source>
        <dbReference type="SAM" id="MobiDB-lite"/>
    </source>
</evidence>
<feature type="compositionally biased region" description="Acidic residues" evidence="7">
    <location>
        <begin position="42"/>
        <end position="54"/>
    </location>
</feature>
<dbReference type="Pfam" id="PF02453">
    <property type="entry name" value="Reticulon"/>
    <property type="match status" value="1"/>
</dbReference>
<comment type="caution">
    <text evidence="9">The sequence shown here is derived from an EMBL/GenBank/DDBJ whole genome shotgun (WGS) entry which is preliminary data.</text>
</comment>
<evidence type="ECO:0000256" key="4">
    <source>
        <dbReference type="ARBA" id="ARBA00022989"/>
    </source>
</evidence>
<dbReference type="EMBL" id="BAAFJT010000034">
    <property type="protein sequence ID" value="GAB0201931.1"/>
    <property type="molecule type" value="Genomic_DNA"/>
</dbReference>
<dbReference type="Gene3D" id="1.20.5.2480">
    <property type="match status" value="1"/>
</dbReference>
<sequence length="396" mass="41965">MGQVLGFAHCKEAPSTASTTPDSTEGGNEESDFPELQAAPEPPEEEEEDEDEDGATAAGGGPRGSPRELTFSYIAFRGGGPHNEPGPRCRRDSRRGRSSRLSSGPPGGSPRGPDPHLAARAPPKRPEEPPAPPEGQLEVGGALPELGGPETEETPMSLAAEPTGPPPPTLPPPPAVGAPRPPPPAPPTPDPPPAPPDQSPSPLGADVLVWELLYWRAPGRSALALAGVLGTLGCLARFSAVSVGAYGALAVLGVTLPLRLHRLTLGALRRRPPEHPCRTQWEGAVGLSPEEQQRWARRLARHLAAATRTLTRLFLVHSVPESLKFAFFFYLLTYVGAVCNGLTLLGAGVIGAFTFPVLYRHHQAQIDQYVSLVRNHLGHLRARIQAKLPSAKAKLQ</sequence>
<evidence type="ECO:0000256" key="1">
    <source>
        <dbReference type="ARBA" id="ARBA00004477"/>
    </source>
</evidence>
<feature type="compositionally biased region" description="Pro residues" evidence="7">
    <location>
        <begin position="163"/>
        <end position="199"/>
    </location>
</feature>
<keyword evidence="5 6" id="KW-0472">Membrane</keyword>
<feature type="region of interest" description="Disordered" evidence="7">
    <location>
        <begin position="1"/>
        <end position="202"/>
    </location>
</feature>
<evidence type="ECO:0000313" key="10">
    <source>
        <dbReference type="Proteomes" id="UP001623348"/>
    </source>
</evidence>
<dbReference type="AlphaFoldDB" id="A0ABC9XX34"/>
<organism evidence="9 10">
    <name type="scientific">Grus japonensis</name>
    <name type="common">Japanese crane</name>
    <name type="synonym">Red-crowned crane</name>
    <dbReference type="NCBI Taxonomy" id="30415"/>
    <lineage>
        <taxon>Eukaryota</taxon>
        <taxon>Metazoa</taxon>
        <taxon>Chordata</taxon>
        <taxon>Craniata</taxon>
        <taxon>Vertebrata</taxon>
        <taxon>Euteleostomi</taxon>
        <taxon>Archelosauria</taxon>
        <taxon>Archosauria</taxon>
        <taxon>Dinosauria</taxon>
        <taxon>Saurischia</taxon>
        <taxon>Theropoda</taxon>
        <taxon>Coelurosauria</taxon>
        <taxon>Aves</taxon>
        <taxon>Neognathae</taxon>
        <taxon>Neoaves</taxon>
        <taxon>Gruiformes</taxon>
        <taxon>Gruidae</taxon>
        <taxon>Grus</taxon>
    </lineage>
</organism>
<dbReference type="InterPro" id="IPR003388">
    <property type="entry name" value="Reticulon"/>
</dbReference>
<feature type="compositionally biased region" description="Low complexity" evidence="7">
    <location>
        <begin position="137"/>
        <end position="162"/>
    </location>
</feature>
<gene>
    <name evidence="9" type="ORF">GRJ2_002658700</name>
</gene>
<name>A0ABC9XX34_GRUJA</name>
<evidence type="ECO:0000256" key="5">
    <source>
        <dbReference type="ARBA" id="ARBA00023136"/>
    </source>
</evidence>
<keyword evidence="10" id="KW-1185">Reference proteome</keyword>
<dbReference type="GO" id="GO:0005789">
    <property type="term" value="C:endoplasmic reticulum membrane"/>
    <property type="evidence" value="ECO:0007669"/>
    <property type="project" value="UniProtKB-SubCell"/>
</dbReference>
<evidence type="ECO:0000313" key="9">
    <source>
        <dbReference type="EMBL" id="GAB0201931.1"/>
    </source>
</evidence>
<comment type="subcellular location">
    <subcellularLocation>
        <location evidence="1 6">Endoplasmic reticulum membrane</location>
        <topology evidence="1 6">Multi-pass membrane protein</topology>
    </subcellularLocation>
</comment>
<keyword evidence="3 6" id="KW-0256">Endoplasmic reticulum</keyword>
<evidence type="ECO:0000256" key="2">
    <source>
        <dbReference type="ARBA" id="ARBA00022692"/>
    </source>
</evidence>
<evidence type="ECO:0000256" key="3">
    <source>
        <dbReference type="ARBA" id="ARBA00022824"/>
    </source>
</evidence>
<feature type="transmembrane region" description="Helical" evidence="6">
    <location>
        <begin position="325"/>
        <end position="358"/>
    </location>
</feature>
<keyword evidence="4 6" id="KW-1133">Transmembrane helix</keyword>
<proteinExistence type="predicted"/>
<dbReference type="Proteomes" id="UP001623348">
    <property type="component" value="Unassembled WGS sequence"/>
</dbReference>